<dbReference type="GeneID" id="39575015"/>
<evidence type="ECO:0000313" key="2">
    <source>
        <dbReference type="EMBL" id="ROT41019.1"/>
    </source>
</evidence>
<evidence type="ECO:0000313" key="3">
    <source>
        <dbReference type="Proteomes" id="UP000272025"/>
    </source>
</evidence>
<name>A0A3N2Q2M3_SODAK</name>
<reference evidence="2 3" key="1">
    <citation type="journal article" date="2018" name="Mol. Ecol.">
        <title>The obligate alkalophilic soda-lake fungus Sodiomyces alkalinus has shifted to a protein diet.</title>
        <authorList>
            <person name="Grum-Grzhimaylo A.A."/>
            <person name="Falkoski D.L."/>
            <person name="van den Heuvel J."/>
            <person name="Valero-Jimenez C.A."/>
            <person name="Min B."/>
            <person name="Choi I.G."/>
            <person name="Lipzen A."/>
            <person name="Daum C.G."/>
            <person name="Aanen D.K."/>
            <person name="Tsang A."/>
            <person name="Henrissat B."/>
            <person name="Bilanenko E.N."/>
            <person name="de Vries R.P."/>
            <person name="van Kan J.A.L."/>
            <person name="Grigoriev I.V."/>
            <person name="Debets A.J.M."/>
        </authorList>
    </citation>
    <scope>NUCLEOTIDE SEQUENCE [LARGE SCALE GENOMIC DNA]</scope>
    <source>
        <strain evidence="2 3">F11</strain>
    </source>
</reference>
<gene>
    <name evidence="2" type="ORF">SODALDRAFT_109730</name>
</gene>
<dbReference type="AlphaFoldDB" id="A0A3N2Q2M3"/>
<sequence>MNHGWYEYGATGKKKVHMPWKRHIDVSVSSKIRKRPRRKPPRWPSTLLVFSLYSVLCTFRITWHEPLQNRGAEDSGDGSTLSTTRCGRSEETPADISVHDYTNMMQAHWLRKSMDSECEGIG</sequence>
<proteinExistence type="predicted"/>
<keyword evidence="3" id="KW-1185">Reference proteome</keyword>
<dbReference type="RefSeq" id="XP_028468825.1">
    <property type="nucleotide sequence ID" value="XM_028606537.1"/>
</dbReference>
<dbReference type="Proteomes" id="UP000272025">
    <property type="component" value="Unassembled WGS sequence"/>
</dbReference>
<dbReference type="EMBL" id="ML119052">
    <property type="protein sequence ID" value="ROT41019.1"/>
    <property type="molecule type" value="Genomic_DNA"/>
</dbReference>
<feature type="region of interest" description="Disordered" evidence="1">
    <location>
        <begin position="68"/>
        <end position="94"/>
    </location>
</feature>
<feature type="compositionally biased region" description="Polar residues" evidence="1">
    <location>
        <begin position="77"/>
        <end position="86"/>
    </location>
</feature>
<accession>A0A3N2Q2M3</accession>
<evidence type="ECO:0000256" key="1">
    <source>
        <dbReference type="SAM" id="MobiDB-lite"/>
    </source>
</evidence>
<protein>
    <submittedName>
        <fullName evidence="2">Uncharacterized protein</fullName>
    </submittedName>
</protein>
<organism evidence="2 3">
    <name type="scientific">Sodiomyces alkalinus (strain CBS 110278 / VKM F-3762 / F11)</name>
    <name type="common">Alkaliphilic filamentous fungus</name>
    <dbReference type="NCBI Taxonomy" id="1314773"/>
    <lineage>
        <taxon>Eukaryota</taxon>
        <taxon>Fungi</taxon>
        <taxon>Dikarya</taxon>
        <taxon>Ascomycota</taxon>
        <taxon>Pezizomycotina</taxon>
        <taxon>Sordariomycetes</taxon>
        <taxon>Hypocreomycetidae</taxon>
        <taxon>Glomerellales</taxon>
        <taxon>Plectosphaerellaceae</taxon>
        <taxon>Sodiomyces</taxon>
    </lineage>
</organism>